<comment type="caution">
    <text evidence="2">The sequence shown here is derived from an EMBL/GenBank/DDBJ whole genome shotgun (WGS) entry which is preliminary data.</text>
</comment>
<sequence length="63" mass="6839">MKKTKVLGYFFLLMVPVSVIGGLSLTLGWCNNLTSASLIMLGTLIISLQFLKLGTIFTKDSSN</sequence>
<accession>A0A0G1KFA2</accession>
<keyword evidence="1" id="KW-1133">Transmembrane helix</keyword>
<reference evidence="2 3" key="1">
    <citation type="journal article" date="2015" name="Nature">
        <title>rRNA introns, odd ribosomes, and small enigmatic genomes across a large radiation of phyla.</title>
        <authorList>
            <person name="Brown C.T."/>
            <person name="Hug L.A."/>
            <person name="Thomas B.C."/>
            <person name="Sharon I."/>
            <person name="Castelle C.J."/>
            <person name="Singh A."/>
            <person name="Wilkins M.J."/>
            <person name="Williams K.H."/>
            <person name="Banfield J.F."/>
        </authorList>
    </citation>
    <scope>NUCLEOTIDE SEQUENCE [LARGE SCALE GENOMIC DNA]</scope>
</reference>
<organism evidence="2 3">
    <name type="scientific">Candidatus Yanofskybacteria bacterium GW2011_GWA2_44_9</name>
    <dbReference type="NCBI Taxonomy" id="1619025"/>
    <lineage>
        <taxon>Bacteria</taxon>
        <taxon>Candidatus Yanofskyibacteriota</taxon>
    </lineage>
</organism>
<keyword evidence="1" id="KW-0472">Membrane</keyword>
<feature type="transmembrane region" description="Helical" evidence="1">
    <location>
        <begin position="7"/>
        <end position="27"/>
    </location>
</feature>
<dbReference type="AlphaFoldDB" id="A0A0G1KFA2"/>
<dbReference type="Proteomes" id="UP000034032">
    <property type="component" value="Unassembled WGS sequence"/>
</dbReference>
<evidence type="ECO:0000313" key="2">
    <source>
        <dbReference type="EMBL" id="KKT82170.1"/>
    </source>
</evidence>
<feature type="transmembrane region" description="Helical" evidence="1">
    <location>
        <begin position="33"/>
        <end position="51"/>
    </location>
</feature>
<proteinExistence type="predicted"/>
<gene>
    <name evidence="2" type="ORF">UW79_C0010G0007</name>
</gene>
<protein>
    <submittedName>
        <fullName evidence="2">Uncharacterized protein</fullName>
    </submittedName>
</protein>
<dbReference type="EMBL" id="LCJR01000010">
    <property type="protein sequence ID" value="KKT82170.1"/>
    <property type="molecule type" value="Genomic_DNA"/>
</dbReference>
<evidence type="ECO:0000313" key="3">
    <source>
        <dbReference type="Proteomes" id="UP000034032"/>
    </source>
</evidence>
<name>A0A0G1KFA2_9BACT</name>
<keyword evidence="1" id="KW-0812">Transmembrane</keyword>
<evidence type="ECO:0000256" key="1">
    <source>
        <dbReference type="SAM" id="Phobius"/>
    </source>
</evidence>